<dbReference type="Pfam" id="PF02073">
    <property type="entry name" value="Peptidase_M29"/>
    <property type="match status" value="1"/>
</dbReference>
<dbReference type="Proteomes" id="UP000050509">
    <property type="component" value="Unassembled WGS sequence"/>
</dbReference>
<accession>A0A0N8PQX6</accession>
<dbReference type="GO" id="GO:0004177">
    <property type="term" value="F:aminopeptidase activity"/>
    <property type="evidence" value="ECO:0007669"/>
    <property type="project" value="InterPro"/>
</dbReference>
<dbReference type="GO" id="GO:0046872">
    <property type="term" value="F:metal ion binding"/>
    <property type="evidence" value="ECO:0007669"/>
    <property type="project" value="UniProtKB-KW"/>
</dbReference>
<dbReference type="EMBL" id="LJCR01002723">
    <property type="protein sequence ID" value="KPV48349.1"/>
    <property type="molecule type" value="Genomic_DNA"/>
</dbReference>
<dbReference type="SUPFAM" id="SSF144052">
    <property type="entry name" value="Thermophilic metalloprotease-like"/>
    <property type="match status" value="1"/>
</dbReference>
<dbReference type="InterPro" id="IPR000787">
    <property type="entry name" value="Peptidase_M29"/>
</dbReference>
<reference evidence="2 3" key="1">
    <citation type="submission" date="2015-09" db="EMBL/GenBank/DDBJ databases">
        <title>Draft genome sequence of Kouleothrix aurantiaca JCM 19913.</title>
        <authorList>
            <person name="Hemp J."/>
        </authorList>
    </citation>
    <scope>NUCLEOTIDE SEQUENCE [LARGE SCALE GENOMIC DNA]</scope>
    <source>
        <strain evidence="2 3">COM-B</strain>
    </source>
</reference>
<keyword evidence="1" id="KW-0479">Metal-binding</keyword>
<proteinExistence type="predicted"/>
<dbReference type="PANTHER" id="PTHR34448">
    <property type="entry name" value="AMINOPEPTIDASE"/>
    <property type="match status" value="1"/>
</dbReference>
<protein>
    <recommendedName>
        <fullName evidence="4">Aminopeptidase</fullName>
    </recommendedName>
</protein>
<dbReference type="GO" id="GO:0006508">
    <property type="term" value="P:proteolysis"/>
    <property type="evidence" value="ECO:0007669"/>
    <property type="project" value="InterPro"/>
</dbReference>
<dbReference type="PANTHER" id="PTHR34448:SF1">
    <property type="entry name" value="BLL6088 PROTEIN"/>
    <property type="match status" value="1"/>
</dbReference>
<dbReference type="PATRIC" id="fig|186479.3.peg.5605"/>
<dbReference type="PRINTS" id="PR00919">
    <property type="entry name" value="THERMOPTASE"/>
</dbReference>
<dbReference type="AlphaFoldDB" id="A0A0N8PQX6"/>
<name>A0A0N8PQX6_9CHLR</name>
<evidence type="ECO:0008006" key="4">
    <source>
        <dbReference type="Google" id="ProtNLM"/>
    </source>
</evidence>
<feature type="non-terminal residue" evidence="2">
    <location>
        <position position="1"/>
    </location>
</feature>
<keyword evidence="3" id="KW-1185">Reference proteome</keyword>
<evidence type="ECO:0000313" key="2">
    <source>
        <dbReference type="EMBL" id="KPV48349.1"/>
    </source>
</evidence>
<evidence type="ECO:0000256" key="1">
    <source>
        <dbReference type="ARBA" id="ARBA00022723"/>
    </source>
</evidence>
<gene>
    <name evidence="2" type="ORF">SE17_38545</name>
</gene>
<evidence type="ECO:0000313" key="3">
    <source>
        <dbReference type="Proteomes" id="UP000050509"/>
    </source>
</evidence>
<comment type="caution">
    <text evidence="2">The sequence shown here is derived from an EMBL/GenBank/DDBJ whole genome shotgun (WGS) entry which is preliminary data.</text>
</comment>
<dbReference type="InterPro" id="IPR052170">
    <property type="entry name" value="M29_Exopeptidase"/>
</dbReference>
<organism evidence="2 3">
    <name type="scientific">Kouleothrix aurantiaca</name>
    <dbReference type="NCBI Taxonomy" id="186479"/>
    <lineage>
        <taxon>Bacteria</taxon>
        <taxon>Bacillati</taxon>
        <taxon>Chloroflexota</taxon>
        <taxon>Chloroflexia</taxon>
        <taxon>Chloroflexales</taxon>
        <taxon>Roseiflexineae</taxon>
        <taxon>Roseiflexaceae</taxon>
        <taxon>Kouleothrix</taxon>
    </lineage>
</organism>
<sequence>TFINSDGRRNMPSSEIYTGPVEDSVSGWVKFSYPAIRGGYSVEGVEFEFRDGKVVQARASKNEEYLLSQLDSDAGARYLGEFAVGTNYGIQRFTRSILYDEKIGGTLHMAVGAGYPETGSTNQSSVHWDFICDMRRDSAIWIDGELFYKDGQFQV</sequence>